<feature type="transmembrane region" description="Helical" evidence="2">
    <location>
        <begin position="69"/>
        <end position="89"/>
    </location>
</feature>
<name>F0WIX7_9STRA</name>
<sequence length="230" mass="25832">MKNRDIDVAMKTLQSEIEGDQDTAIGRTDGEKEVVQQYMDIAKKRGFIGALIGGSTVAALWRYTGSKRVVMGGLGVAASAITGLSYGVISIRHDLFQALVLLPDDQSPFAKRARHILCTRLPSDNTFLQTIQRQFDDSNPFHDSSIRAEFQQDDASEKLTTQVDQVEDNDEIFAEDKEAKKSPFFFNRNLSIDQQDDRERDGPFGVDNQAPQSKSKTSWAELRRRAQNKD</sequence>
<reference evidence="3" key="2">
    <citation type="submission" date="2011-02" db="EMBL/GenBank/DDBJ databases">
        <authorList>
            <person name="MacLean D."/>
        </authorList>
    </citation>
    <scope>NUCLEOTIDE SEQUENCE</scope>
</reference>
<evidence type="ECO:0000256" key="2">
    <source>
        <dbReference type="SAM" id="Phobius"/>
    </source>
</evidence>
<organism evidence="3">
    <name type="scientific">Albugo laibachii Nc14</name>
    <dbReference type="NCBI Taxonomy" id="890382"/>
    <lineage>
        <taxon>Eukaryota</taxon>
        <taxon>Sar</taxon>
        <taxon>Stramenopiles</taxon>
        <taxon>Oomycota</taxon>
        <taxon>Peronosporomycetes</taxon>
        <taxon>Albuginales</taxon>
        <taxon>Albuginaceae</taxon>
        <taxon>Albugo</taxon>
    </lineage>
</organism>
<keyword evidence="2" id="KW-0812">Transmembrane</keyword>
<dbReference type="AlphaFoldDB" id="F0WIX7"/>
<feature type="compositionally biased region" description="Basic and acidic residues" evidence="1">
    <location>
        <begin position="221"/>
        <end position="230"/>
    </location>
</feature>
<protein>
    <submittedName>
        <fullName evidence="3">Uncharacterized protein AlNc14C115G6513</fullName>
    </submittedName>
</protein>
<dbReference type="HOGENOM" id="CLU_1206651_0_0_1"/>
<dbReference type="EMBL" id="FR824160">
    <property type="protein sequence ID" value="CCA21223.1"/>
    <property type="molecule type" value="Genomic_DNA"/>
</dbReference>
<keyword evidence="2" id="KW-0472">Membrane</keyword>
<keyword evidence="2" id="KW-1133">Transmembrane helix</keyword>
<feature type="compositionally biased region" description="Polar residues" evidence="1">
    <location>
        <begin position="209"/>
        <end position="218"/>
    </location>
</feature>
<feature type="transmembrane region" description="Helical" evidence="2">
    <location>
        <begin position="46"/>
        <end position="63"/>
    </location>
</feature>
<accession>F0WIX7</accession>
<evidence type="ECO:0000256" key="1">
    <source>
        <dbReference type="SAM" id="MobiDB-lite"/>
    </source>
</evidence>
<proteinExistence type="predicted"/>
<evidence type="ECO:0000313" key="3">
    <source>
        <dbReference type="EMBL" id="CCA21223.1"/>
    </source>
</evidence>
<gene>
    <name evidence="3" type="primary">AlNc14C115G6513</name>
    <name evidence="3" type="ORF">ALNC14_073660</name>
</gene>
<reference evidence="3" key="1">
    <citation type="journal article" date="2011" name="PLoS Biol.">
        <title>Gene gain and loss during evolution of obligate parasitism in the white rust pathogen of Arabidopsis thaliana.</title>
        <authorList>
            <person name="Kemen E."/>
            <person name="Gardiner A."/>
            <person name="Schultz-Larsen T."/>
            <person name="Kemen A.C."/>
            <person name="Balmuth A.L."/>
            <person name="Robert-Seilaniantz A."/>
            <person name="Bailey K."/>
            <person name="Holub E."/>
            <person name="Studholme D.J."/>
            <person name="Maclean D."/>
            <person name="Jones J.D."/>
        </authorList>
    </citation>
    <scope>NUCLEOTIDE SEQUENCE</scope>
</reference>
<feature type="region of interest" description="Disordered" evidence="1">
    <location>
        <begin position="185"/>
        <end position="230"/>
    </location>
</feature>